<dbReference type="EMBL" id="PJNB01000001">
    <property type="protein sequence ID" value="PKW18450.1"/>
    <property type="molecule type" value="Genomic_DNA"/>
</dbReference>
<protein>
    <submittedName>
        <fullName evidence="2">Uncharacterized protein</fullName>
    </submittedName>
</protein>
<gene>
    <name evidence="2" type="ORF">A8926_6532</name>
</gene>
<dbReference type="AlphaFoldDB" id="A0A2N3Y6B2"/>
<evidence type="ECO:0000313" key="3">
    <source>
        <dbReference type="Proteomes" id="UP000233786"/>
    </source>
</evidence>
<sequence length="109" mass="11690">MVLGEVGEWTGAGQGEQDAGPADVDLDGWHDRTLRELDEGRADAVEGTADAGVMQGEDAAYEEFVATALTAFLRQDAREGAADAVESGNEAMRAGYRHTIRLENPPQRE</sequence>
<proteinExistence type="predicted"/>
<reference evidence="2" key="1">
    <citation type="submission" date="2017-12" db="EMBL/GenBank/DDBJ databases">
        <title>Sequencing the genomes of 1000 Actinobacteria strains.</title>
        <authorList>
            <person name="Klenk H.-P."/>
        </authorList>
    </citation>
    <scope>NUCLEOTIDE SEQUENCE [LARGE SCALE GENOMIC DNA]</scope>
    <source>
        <strain evidence="2">DSM 44228</strain>
    </source>
</reference>
<comment type="caution">
    <text evidence="2">The sequence shown here is derived from an EMBL/GenBank/DDBJ whole genome shotgun (WGS) entry which is preliminary data.</text>
</comment>
<keyword evidence="3" id="KW-1185">Reference proteome</keyword>
<name>A0A2N3Y6B2_SACSN</name>
<evidence type="ECO:0000313" key="2">
    <source>
        <dbReference type="EMBL" id="PKW18450.1"/>
    </source>
</evidence>
<organism evidence="2 3">
    <name type="scientific">Saccharopolyspora spinosa</name>
    <dbReference type="NCBI Taxonomy" id="60894"/>
    <lineage>
        <taxon>Bacteria</taxon>
        <taxon>Bacillati</taxon>
        <taxon>Actinomycetota</taxon>
        <taxon>Actinomycetes</taxon>
        <taxon>Pseudonocardiales</taxon>
        <taxon>Pseudonocardiaceae</taxon>
        <taxon>Saccharopolyspora</taxon>
    </lineage>
</organism>
<accession>A0A2N3Y6B2</accession>
<evidence type="ECO:0000256" key="1">
    <source>
        <dbReference type="SAM" id="MobiDB-lite"/>
    </source>
</evidence>
<dbReference type="Proteomes" id="UP000233786">
    <property type="component" value="Unassembled WGS sequence"/>
</dbReference>
<feature type="region of interest" description="Disordered" evidence="1">
    <location>
        <begin position="1"/>
        <end position="27"/>
    </location>
</feature>